<name>G0EHH0_PYRF1</name>
<dbReference type="InParanoid" id="G0EHH0"/>
<dbReference type="EMBL" id="CP002838">
    <property type="protein sequence ID" value="AEM38545.1"/>
    <property type="molecule type" value="Genomic_DNA"/>
</dbReference>
<dbReference type="STRING" id="694429.Pyrfu_0676"/>
<dbReference type="InterPro" id="IPR017850">
    <property type="entry name" value="Alkaline_phosphatase_core_sf"/>
</dbReference>
<dbReference type="Gene3D" id="3.40.720.10">
    <property type="entry name" value="Alkaline Phosphatase, subunit A"/>
    <property type="match status" value="2"/>
</dbReference>
<sequence>MLLHDGSRVSLIGIDGGNWHVLHWLINDGYMPNLKEITTRGASGILISLIPPVTAPAWLSIATGLTPGETGVIDFFKVIDTSSYSLELVSAKDYKGRSIWDYASLIGYKVAVLDYPLLYPAYQVNGIMVSSWGGKVTTYPEDYINTIRELVGEYNIIVSYNNIEYNDLDLFLEHIEKAANVKLRVSNHTLSLAKWDLFVDVISFTDWLQHRMWHVIDNNHPLHRRVPNVGYYRRRFAELWSILDEYIGKIRDNFDIVIIVSDHGFGPHWGVLNIVKLFEAKGLIKIRRLSSKERLLARIIDIVRHTKLRNIIPKRARTVGRKMYKQLRSINKHLDIDASLVIIPEFTIPFGGVFVNSKFSDKRDDIIKKIVDALRWIEENTNGNVRIRYWLKEEIYDGPYVEKLPDIILAVNDWKSVVVKSLEGPIYKDDVYSPRHTGSHRMEGIIIVDGTRVKKKNIKAHVTDVAPTLMYIMGLPIPSNIKGRVLREIVELDREPIHVDPTYYAKLRLRMKLRQTLRPDKPT</sequence>
<dbReference type="KEGG" id="pfm:Pyrfu_0676"/>
<dbReference type="GO" id="GO:0016787">
    <property type="term" value="F:hydrolase activity"/>
    <property type="evidence" value="ECO:0007669"/>
    <property type="project" value="UniProtKB-ARBA"/>
</dbReference>
<dbReference type="Pfam" id="PF01663">
    <property type="entry name" value="Phosphodiest"/>
    <property type="match status" value="1"/>
</dbReference>
<dbReference type="Proteomes" id="UP000001037">
    <property type="component" value="Chromosome"/>
</dbReference>
<protein>
    <submittedName>
        <fullName evidence="1">Type I phosphodiesterase/nucleotide pyrophosphatase</fullName>
    </submittedName>
</protein>
<keyword evidence="2" id="KW-1185">Reference proteome</keyword>
<dbReference type="InterPro" id="IPR002591">
    <property type="entry name" value="Phosphodiest/P_Trfase"/>
</dbReference>
<dbReference type="SUPFAM" id="SSF53649">
    <property type="entry name" value="Alkaline phosphatase-like"/>
    <property type="match status" value="1"/>
</dbReference>
<dbReference type="HOGENOM" id="CLU_024306_0_0_2"/>
<dbReference type="PANTHER" id="PTHR10151:SF120">
    <property type="entry name" value="BIS(5'-ADENOSYL)-TRIPHOSPHATASE"/>
    <property type="match status" value="1"/>
</dbReference>
<organism evidence="1 2">
    <name type="scientific">Pyrolobus fumarii (strain DSM 11204 / 1A)</name>
    <dbReference type="NCBI Taxonomy" id="694429"/>
    <lineage>
        <taxon>Archaea</taxon>
        <taxon>Thermoproteota</taxon>
        <taxon>Thermoprotei</taxon>
        <taxon>Desulfurococcales</taxon>
        <taxon>Pyrodictiaceae</taxon>
        <taxon>Pyrolobus</taxon>
    </lineage>
</organism>
<reference evidence="1 2" key="1">
    <citation type="journal article" date="2011" name="Stand. Genomic Sci.">
        <title>Complete genome sequence of the hyperthermophilic chemolithoautotroph Pyrolobus fumarii type strain (1A).</title>
        <authorList>
            <person name="Anderson I."/>
            <person name="Goker M."/>
            <person name="Nolan M."/>
            <person name="Lucas S."/>
            <person name="Hammon N."/>
            <person name="Deshpande S."/>
            <person name="Cheng J.F."/>
            <person name="Tapia R."/>
            <person name="Han C."/>
            <person name="Goodwin L."/>
            <person name="Pitluck S."/>
            <person name="Huntemann M."/>
            <person name="Liolios K."/>
            <person name="Ivanova N."/>
            <person name="Pagani I."/>
            <person name="Mavromatis K."/>
            <person name="Ovchinikova G."/>
            <person name="Pati A."/>
            <person name="Chen A."/>
            <person name="Palaniappan K."/>
            <person name="Land M."/>
            <person name="Hauser L."/>
            <person name="Brambilla E.M."/>
            <person name="Huber H."/>
            <person name="Yasawong M."/>
            <person name="Rohde M."/>
            <person name="Spring S."/>
            <person name="Abt B."/>
            <person name="Sikorski J."/>
            <person name="Wirth R."/>
            <person name="Detter J.C."/>
            <person name="Woyke T."/>
            <person name="Bristow J."/>
            <person name="Eisen J.A."/>
            <person name="Markowitz V."/>
            <person name="Hugenholtz P."/>
            <person name="Kyrpides N.C."/>
            <person name="Klenk H.P."/>
            <person name="Lapidus A."/>
        </authorList>
    </citation>
    <scope>NUCLEOTIDE SEQUENCE [LARGE SCALE GENOMIC DNA]</scope>
    <source>
        <strain evidence="2">DSM 11204 / 1A</strain>
    </source>
</reference>
<evidence type="ECO:0000313" key="1">
    <source>
        <dbReference type="EMBL" id="AEM38545.1"/>
    </source>
</evidence>
<evidence type="ECO:0000313" key="2">
    <source>
        <dbReference type="Proteomes" id="UP000001037"/>
    </source>
</evidence>
<proteinExistence type="predicted"/>
<gene>
    <name evidence="1" type="ordered locus">Pyrfu_0676</name>
</gene>
<dbReference type="eggNOG" id="arCOG01377">
    <property type="taxonomic scope" value="Archaea"/>
</dbReference>
<dbReference type="PANTHER" id="PTHR10151">
    <property type="entry name" value="ECTONUCLEOTIDE PYROPHOSPHATASE/PHOSPHODIESTERASE"/>
    <property type="match status" value="1"/>
</dbReference>
<accession>G0EHH0</accession>
<dbReference type="AlphaFoldDB" id="G0EHH0"/>